<dbReference type="Gene3D" id="3.90.220.20">
    <property type="entry name" value="DNA methylase specificity domains"/>
    <property type="match status" value="2"/>
</dbReference>
<comment type="similarity">
    <text evidence="1">Belongs to the type-I restriction system S methylase family.</text>
</comment>
<dbReference type="GO" id="GO:0003677">
    <property type="term" value="F:DNA binding"/>
    <property type="evidence" value="ECO:0007669"/>
    <property type="project" value="UniProtKB-KW"/>
</dbReference>
<dbReference type="Proteomes" id="UP000261931">
    <property type="component" value="Unassembled WGS sequence"/>
</dbReference>
<dbReference type="Pfam" id="PF01420">
    <property type="entry name" value="Methylase_S"/>
    <property type="match status" value="1"/>
</dbReference>
<comment type="caution">
    <text evidence="5">The sequence shown here is derived from an EMBL/GenBank/DDBJ whole genome shotgun (WGS) entry which is preliminary data.</text>
</comment>
<dbReference type="PANTHER" id="PTHR30408:SF12">
    <property type="entry name" value="TYPE I RESTRICTION ENZYME MJAVIII SPECIFICITY SUBUNIT"/>
    <property type="match status" value="1"/>
</dbReference>
<dbReference type="SUPFAM" id="SSF116734">
    <property type="entry name" value="DNA methylase specificity domain"/>
    <property type="match status" value="2"/>
</dbReference>
<evidence type="ECO:0000256" key="2">
    <source>
        <dbReference type="ARBA" id="ARBA00022747"/>
    </source>
</evidence>
<dbReference type="PANTHER" id="PTHR30408">
    <property type="entry name" value="TYPE-1 RESTRICTION ENZYME ECOKI SPECIFICITY PROTEIN"/>
    <property type="match status" value="1"/>
</dbReference>
<name>A0A372EJL9_9BURK</name>
<keyword evidence="5" id="KW-0540">Nuclease</keyword>
<reference evidence="5 6" key="1">
    <citation type="submission" date="2018-08" db="EMBL/GenBank/DDBJ databases">
        <title>Hydrogenophaga sp. LA-38 isolated from sludge.</title>
        <authorList>
            <person name="Im W.-T."/>
        </authorList>
    </citation>
    <scope>NUCLEOTIDE SEQUENCE [LARGE SCALE GENOMIC DNA]</scope>
    <source>
        <strain evidence="5 6">LA-38</strain>
    </source>
</reference>
<evidence type="ECO:0000313" key="6">
    <source>
        <dbReference type="Proteomes" id="UP000261931"/>
    </source>
</evidence>
<gene>
    <name evidence="5" type="ORF">DY262_11980</name>
</gene>
<protein>
    <submittedName>
        <fullName evidence="5">Restriction endonuclease subunit S</fullName>
    </submittedName>
</protein>
<proteinExistence type="inferred from homology"/>
<evidence type="ECO:0000256" key="1">
    <source>
        <dbReference type="ARBA" id="ARBA00010923"/>
    </source>
</evidence>
<dbReference type="EMBL" id="QVLS01000006">
    <property type="protein sequence ID" value="RFP78797.1"/>
    <property type="molecule type" value="Genomic_DNA"/>
</dbReference>
<dbReference type="CDD" id="cd17287">
    <property type="entry name" value="RMtype1_S_EcoN10ORF171P_TRD2-CR2_like"/>
    <property type="match status" value="1"/>
</dbReference>
<feature type="domain" description="Type I restriction modification DNA specificity" evidence="4">
    <location>
        <begin position="5"/>
        <end position="177"/>
    </location>
</feature>
<evidence type="ECO:0000259" key="4">
    <source>
        <dbReference type="Pfam" id="PF01420"/>
    </source>
</evidence>
<dbReference type="GO" id="GO:0009307">
    <property type="term" value="P:DNA restriction-modification system"/>
    <property type="evidence" value="ECO:0007669"/>
    <property type="project" value="UniProtKB-KW"/>
</dbReference>
<accession>A0A372EJL9</accession>
<dbReference type="InterPro" id="IPR000055">
    <property type="entry name" value="Restrct_endonuc_typeI_TRD"/>
</dbReference>
<keyword evidence="6" id="KW-1185">Reference proteome</keyword>
<evidence type="ECO:0000256" key="3">
    <source>
        <dbReference type="ARBA" id="ARBA00023125"/>
    </source>
</evidence>
<dbReference type="GO" id="GO:0004519">
    <property type="term" value="F:endonuclease activity"/>
    <property type="evidence" value="ECO:0007669"/>
    <property type="project" value="UniProtKB-KW"/>
</dbReference>
<dbReference type="AlphaFoldDB" id="A0A372EJL9"/>
<keyword evidence="5" id="KW-0378">Hydrolase</keyword>
<dbReference type="Gene3D" id="1.10.287.1120">
    <property type="entry name" value="Bipartite methylase S protein"/>
    <property type="match status" value="1"/>
</dbReference>
<keyword evidence="2" id="KW-0680">Restriction system</keyword>
<sequence>MTELPTGWTRATLGDIARIGSGGTPDRSRPGYWGGDIPWVTTGEIQFNTITATAEKITPQGMRHSSARLFPAGTVLMAMYGQGRTRGQVARLGLAATTNQACAAIQVHAEHDPDYVYQFLAAHYAEIRELGNAGAQQNLNAGLIRSIPLPLPPRREQARIARMAGDWDRAIATTERLLDNSRRQKRDLMHVLLSNRRSVVNARAHWAQVDFDAVFERITRKNTDGDSNVLTISAQHGLVSQREFFNKNVASDDLSRYTRLAPGDFAYNRSASCGYPVGAIKPLVAYDSGVVSGLYICFRQRPGAEVDNDFYRLYFEAGMLNEAITGIAQEGARNHGLLNVSLKDFFKLPLHLPPLDVQRRIAAILRGAEAEEYSIAAQIEALRLEKRALLGELFSGRRRVRLPPAQTVAPPA</sequence>
<dbReference type="RefSeq" id="WP_116959147.1">
    <property type="nucleotide sequence ID" value="NZ_QVLS01000006.1"/>
</dbReference>
<dbReference type="InterPro" id="IPR052021">
    <property type="entry name" value="Type-I_RS_S_subunit"/>
</dbReference>
<keyword evidence="5" id="KW-0255">Endonuclease</keyword>
<organism evidence="5 6">
    <name type="scientific">Hydrogenophaga borbori</name>
    <dbReference type="NCBI Taxonomy" id="2294117"/>
    <lineage>
        <taxon>Bacteria</taxon>
        <taxon>Pseudomonadati</taxon>
        <taxon>Pseudomonadota</taxon>
        <taxon>Betaproteobacteria</taxon>
        <taxon>Burkholderiales</taxon>
        <taxon>Comamonadaceae</taxon>
        <taxon>Hydrogenophaga</taxon>
    </lineage>
</organism>
<keyword evidence="3" id="KW-0238">DNA-binding</keyword>
<evidence type="ECO:0000313" key="5">
    <source>
        <dbReference type="EMBL" id="RFP78797.1"/>
    </source>
</evidence>
<dbReference type="InterPro" id="IPR044946">
    <property type="entry name" value="Restrct_endonuc_typeI_TRD_sf"/>
</dbReference>